<dbReference type="AlphaFoldDB" id="A0AAN6N491"/>
<evidence type="ECO:0000313" key="5">
    <source>
        <dbReference type="EMBL" id="KAK3937508.1"/>
    </source>
</evidence>
<feature type="chain" id="PRO_5043002479" description="DUF3844 domain-containing protein" evidence="2">
    <location>
        <begin position="19"/>
        <end position="397"/>
    </location>
</feature>
<evidence type="ECO:0000256" key="1">
    <source>
        <dbReference type="SAM" id="Phobius"/>
    </source>
</evidence>
<proteinExistence type="predicted"/>
<evidence type="ECO:0000256" key="2">
    <source>
        <dbReference type="SAM" id="SignalP"/>
    </source>
</evidence>
<keyword evidence="2" id="KW-0732">Signal</keyword>
<reference evidence="6" key="1">
    <citation type="journal article" date="2023" name="Mol. Phylogenet. Evol.">
        <title>Genome-scale phylogeny and comparative genomics of the fungal order Sordariales.</title>
        <authorList>
            <person name="Hensen N."/>
            <person name="Bonometti L."/>
            <person name="Westerberg I."/>
            <person name="Brannstrom I.O."/>
            <person name="Guillou S."/>
            <person name="Cros-Aarteil S."/>
            <person name="Calhoun S."/>
            <person name="Haridas S."/>
            <person name="Kuo A."/>
            <person name="Mondo S."/>
            <person name="Pangilinan J."/>
            <person name="Riley R."/>
            <person name="LaButti K."/>
            <person name="Andreopoulos B."/>
            <person name="Lipzen A."/>
            <person name="Chen C."/>
            <person name="Yan M."/>
            <person name="Daum C."/>
            <person name="Ng V."/>
            <person name="Clum A."/>
            <person name="Steindorff A."/>
            <person name="Ohm R.A."/>
            <person name="Martin F."/>
            <person name="Silar P."/>
            <person name="Natvig D.O."/>
            <person name="Lalanne C."/>
            <person name="Gautier V."/>
            <person name="Ament-Velasquez S.L."/>
            <person name="Kruys A."/>
            <person name="Hutchinson M.I."/>
            <person name="Powell A.J."/>
            <person name="Barry K."/>
            <person name="Miller A.N."/>
            <person name="Grigoriev I.V."/>
            <person name="Debuchy R."/>
            <person name="Gladieux P."/>
            <person name="Hiltunen Thoren M."/>
            <person name="Johannesson H."/>
        </authorList>
    </citation>
    <scope>NUCLEOTIDE SEQUENCE [LARGE SCALE GENOMIC DNA]</scope>
    <source>
        <strain evidence="6">CBS 340.73</strain>
    </source>
</reference>
<name>A0AAN6N491_9PEZI</name>
<feature type="domain" description="Vacuolar sorting protein Vps3844 N-terminal" evidence="4">
    <location>
        <begin position="75"/>
        <end position="148"/>
    </location>
</feature>
<feature type="domain" description="Vacuolar sorting protein Vps3844 C-terminal" evidence="3">
    <location>
        <begin position="284"/>
        <end position="391"/>
    </location>
</feature>
<keyword evidence="1" id="KW-0472">Membrane</keyword>
<comment type="caution">
    <text evidence="5">The sequence shown here is derived from an EMBL/GenBank/DDBJ whole genome shotgun (WGS) entry which is preliminary data.</text>
</comment>
<evidence type="ECO:0000313" key="6">
    <source>
        <dbReference type="Proteomes" id="UP001303473"/>
    </source>
</evidence>
<dbReference type="PANTHER" id="PTHR36853">
    <property type="entry name" value="EXPRESSED PROTEIN"/>
    <property type="match status" value="1"/>
</dbReference>
<dbReference type="Pfam" id="PF21656">
    <property type="entry name" value="DUF6859"/>
    <property type="match status" value="1"/>
</dbReference>
<feature type="transmembrane region" description="Helical" evidence="1">
    <location>
        <begin position="356"/>
        <end position="378"/>
    </location>
</feature>
<dbReference type="InterPro" id="IPR024382">
    <property type="entry name" value="Vps3844_C"/>
</dbReference>
<evidence type="ECO:0000259" key="3">
    <source>
        <dbReference type="Pfam" id="PF12955"/>
    </source>
</evidence>
<evidence type="ECO:0008006" key="7">
    <source>
        <dbReference type="Google" id="ProtNLM"/>
    </source>
</evidence>
<evidence type="ECO:0000259" key="4">
    <source>
        <dbReference type="Pfam" id="PF21656"/>
    </source>
</evidence>
<dbReference type="EMBL" id="MU853852">
    <property type="protein sequence ID" value="KAK3937508.1"/>
    <property type="molecule type" value="Genomic_DNA"/>
</dbReference>
<dbReference type="PANTHER" id="PTHR36853:SF1">
    <property type="entry name" value="DUF3844 DOMAIN-CONTAINING PROTEIN"/>
    <property type="match status" value="1"/>
</dbReference>
<protein>
    <recommendedName>
        <fullName evidence="7">DUF3844 domain-containing protein</fullName>
    </recommendedName>
</protein>
<feature type="signal peptide" evidence="2">
    <location>
        <begin position="1"/>
        <end position="18"/>
    </location>
</feature>
<gene>
    <name evidence="5" type="ORF">QBC46DRAFT_294157</name>
</gene>
<dbReference type="Pfam" id="PF12955">
    <property type="entry name" value="Vps3844_C"/>
    <property type="match status" value="1"/>
</dbReference>
<dbReference type="InterPro" id="IPR049205">
    <property type="entry name" value="Vps3844_N"/>
</dbReference>
<sequence length="397" mass="42539">MRPYIGIVLAALSGTVTSASQPSADVFILQSNQQSSTETPRVPKEVARHVLLQRTTRDRYGSDLRDIPHTIDLENAIEYIARYGKSPAPLFAQKATTEASQLVVILEGVTAENAGPLKKSLARSSQQPAFAISDPPSSTANNRLMSHLRALGVSTPSSSQCDLASVMNPFDNACWDGPSAAVRFDLQKDPETINVLLDNLSRLEKFVSNGELEAIFVLMPESSRTSKVNHWSSIAAGASSELRHRGDSETVIADDFGRPTKAPVSHVGTPHVWAQTGAKAIPQCFNTFNSCMTQTGNCSGHGECANKYGKNATSHCFSCVCMATVVRRGDEPGSRGRKTVHWGGSMCQKEDVSVPFWLITGFTIAIVGAVSFSIGLLFSVGEEKLPGVIGAGVSRSK</sequence>
<dbReference type="InterPro" id="IPR053065">
    <property type="entry name" value="Archenteron_Induction-Rel"/>
</dbReference>
<keyword evidence="6" id="KW-1185">Reference proteome</keyword>
<keyword evidence="1" id="KW-1133">Transmembrane helix</keyword>
<dbReference type="GO" id="GO:0005783">
    <property type="term" value="C:endoplasmic reticulum"/>
    <property type="evidence" value="ECO:0007669"/>
    <property type="project" value="TreeGrafter"/>
</dbReference>
<dbReference type="Proteomes" id="UP001303473">
    <property type="component" value="Unassembled WGS sequence"/>
</dbReference>
<organism evidence="5 6">
    <name type="scientific">Diplogelasinospora grovesii</name>
    <dbReference type="NCBI Taxonomy" id="303347"/>
    <lineage>
        <taxon>Eukaryota</taxon>
        <taxon>Fungi</taxon>
        <taxon>Dikarya</taxon>
        <taxon>Ascomycota</taxon>
        <taxon>Pezizomycotina</taxon>
        <taxon>Sordariomycetes</taxon>
        <taxon>Sordariomycetidae</taxon>
        <taxon>Sordariales</taxon>
        <taxon>Diplogelasinosporaceae</taxon>
        <taxon>Diplogelasinospora</taxon>
    </lineage>
</organism>
<keyword evidence="1" id="KW-0812">Transmembrane</keyword>
<accession>A0AAN6N491</accession>